<feature type="compositionally biased region" description="Acidic residues" evidence="1">
    <location>
        <begin position="29"/>
        <end position="39"/>
    </location>
</feature>
<feature type="region of interest" description="Disordered" evidence="1">
    <location>
        <begin position="141"/>
        <end position="166"/>
    </location>
</feature>
<dbReference type="VEuPathDB" id="VectorBase:BGLB021877"/>
<proteinExistence type="predicted"/>
<dbReference type="Proteomes" id="UP000076420">
    <property type="component" value="Unassembled WGS sequence"/>
</dbReference>
<dbReference type="KEGG" id="bgt:106073390"/>
<dbReference type="PANTHER" id="PTHR14918:SF3">
    <property type="entry name" value="KICSTOR COMPLEX PROTEIN SZT2"/>
    <property type="match status" value="1"/>
</dbReference>
<dbReference type="VEuPathDB" id="VectorBase:BGLAX_039210"/>
<reference evidence="2" key="1">
    <citation type="submission" date="2020-05" db="UniProtKB">
        <authorList>
            <consortium name="EnsemblMetazoa"/>
        </authorList>
    </citation>
    <scope>IDENTIFICATION</scope>
    <source>
        <strain evidence="2">BB02</strain>
    </source>
</reference>
<accession>A0A2C9KP21</accession>
<dbReference type="InterPro" id="IPR033228">
    <property type="entry name" value="SZT2"/>
</dbReference>
<dbReference type="PANTHER" id="PTHR14918">
    <property type="entry name" value="KICSTOR COMPLEX PROTEIN SZT2"/>
    <property type="match status" value="1"/>
</dbReference>
<gene>
    <name evidence="2" type="primary">106073390</name>
</gene>
<dbReference type="EnsemblMetazoa" id="BGLB021877-RA">
    <property type="protein sequence ID" value="BGLB021877-PA"/>
    <property type="gene ID" value="BGLB021877"/>
</dbReference>
<evidence type="ECO:0000256" key="1">
    <source>
        <dbReference type="SAM" id="MobiDB-lite"/>
    </source>
</evidence>
<feature type="compositionally biased region" description="Polar residues" evidence="1">
    <location>
        <begin position="144"/>
        <end position="162"/>
    </location>
</feature>
<name>A0A2C9KP21_BIOGL</name>
<dbReference type="STRING" id="6526.A0A2C9KP21"/>
<feature type="region of interest" description="Disordered" evidence="1">
    <location>
        <begin position="16"/>
        <end position="39"/>
    </location>
</feature>
<evidence type="ECO:0000313" key="2">
    <source>
        <dbReference type="EnsemblMetazoa" id="BGLB021877-PA"/>
    </source>
</evidence>
<protein>
    <submittedName>
        <fullName evidence="2">Uncharacterized protein</fullName>
    </submittedName>
</protein>
<sequence length="180" mass="20040">MCNSLLVPEADEDFKWTNKRPTSQRLSGDGDDLDEDDSEDGQGYLAAAMDFVPGHFNCEVVYRRYFVLPPRLKPAIQRGGNTPKGLVVLRQALNNFLVSNRKNMFVIEELSSHNVFYLRLKENQIAPESEVDLEASLADVNRQPGKSDSDTVSMASSLGHQSSRTEEVVELTVHGIENVG</sequence>
<dbReference type="GO" id="GO:0005777">
    <property type="term" value="C:peroxisome"/>
    <property type="evidence" value="ECO:0007669"/>
    <property type="project" value="InterPro"/>
</dbReference>
<dbReference type="AlphaFoldDB" id="A0A2C9KP21"/>
<organism evidence="2 3">
    <name type="scientific">Biomphalaria glabrata</name>
    <name type="common">Bloodfluke planorb</name>
    <name type="synonym">Freshwater snail</name>
    <dbReference type="NCBI Taxonomy" id="6526"/>
    <lineage>
        <taxon>Eukaryota</taxon>
        <taxon>Metazoa</taxon>
        <taxon>Spiralia</taxon>
        <taxon>Lophotrochozoa</taxon>
        <taxon>Mollusca</taxon>
        <taxon>Gastropoda</taxon>
        <taxon>Heterobranchia</taxon>
        <taxon>Euthyneura</taxon>
        <taxon>Panpulmonata</taxon>
        <taxon>Hygrophila</taxon>
        <taxon>Lymnaeoidea</taxon>
        <taxon>Planorbidae</taxon>
        <taxon>Biomphalaria</taxon>
    </lineage>
</organism>
<evidence type="ECO:0000313" key="3">
    <source>
        <dbReference type="Proteomes" id="UP000076420"/>
    </source>
</evidence>